<dbReference type="CDD" id="cd06532">
    <property type="entry name" value="Glyco_transf_25"/>
    <property type="match status" value="1"/>
</dbReference>
<dbReference type="Proteomes" id="UP001156882">
    <property type="component" value="Unassembled WGS sequence"/>
</dbReference>
<keyword evidence="3" id="KW-1185">Reference proteome</keyword>
<evidence type="ECO:0000313" key="2">
    <source>
        <dbReference type="EMBL" id="GLS17874.1"/>
    </source>
</evidence>
<protein>
    <recommendedName>
        <fullName evidence="1">Glycosyl transferase family 25 domain-containing protein</fullName>
    </recommendedName>
</protein>
<evidence type="ECO:0000313" key="3">
    <source>
        <dbReference type="Proteomes" id="UP001156882"/>
    </source>
</evidence>
<dbReference type="Pfam" id="PF01755">
    <property type="entry name" value="Glyco_transf_25"/>
    <property type="match status" value="1"/>
</dbReference>
<proteinExistence type="predicted"/>
<feature type="domain" description="Glycosyl transferase family 25" evidence="1">
    <location>
        <begin position="7"/>
        <end position="175"/>
    </location>
</feature>
<comment type="caution">
    <text evidence="2">The sequence shown here is derived from an EMBL/GenBank/DDBJ whole genome shotgun (WGS) entry which is preliminary data.</text>
</comment>
<accession>A0ABQ6CCG0</accession>
<gene>
    <name evidence="2" type="ORF">GCM10007874_08900</name>
</gene>
<dbReference type="EMBL" id="BSPC01000007">
    <property type="protein sequence ID" value="GLS17874.1"/>
    <property type="molecule type" value="Genomic_DNA"/>
</dbReference>
<dbReference type="RefSeq" id="WP_284310709.1">
    <property type="nucleotide sequence ID" value="NZ_BSPC01000007.1"/>
</dbReference>
<organism evidence="2 3">
    <name type="scientific">Labrys miyagiensis</name>
    <dbReference type="NCBI Taxonomy" id="346912"/>
    <lineage>
        <taxon>Bacteria</taxon>
        <taxon>Pseudomonadati</taxon>
        <taxon>Pseudomonadota</taxon>
        <taxon>Alphaproteobacteria</taxon>
        <taxon>Hyphomicrobiales</taxon>
        <taxon>Xanthobacteraceae</taxon>
        <taxon>Labrys</taxon>
    </lineage>
</organism>
<sequence>MPLCLFYLNLDRRTDRRRFMAAQFAALALSAERVEAFTPEAVPVASLARWTDPVRPRHVSPPELACTFSHRKAWRQIVERDLSVACILEDDAWLSPAFAGLIATVTDLAGFDLVKIEQRDQIANIGRQAGELMPGIGLHRPYSFAAGGGGYLLSQAGARKLLARSVPLDVPLDRILFDPDEPVFHRLAVAQAVPGLVMPAESGNPAGSVADSDIADAWRDRVLARTVIPTPHARRRAALQRKGEADGAKVTLIPLAV</sequence>
<reference evidence="3" key="1">
    <citation type="journal article" date="2019" name="Int. J. Syst. Evol. Microbiol.">
        <title>The Global Catalogue of Microorganisms (GCM) 10K type strain sequencing project: providing services to taxonomists for standard genome sequencing and annotation.</title>
        <authorList>
            <consortium name="The Broad Institute Genomics Platform"/>
            <consortium name="The Broad Institute Genome Sequencing Center for Infectious Disease"/>
            <person name="Wu L."/>
            <person name="Ma J."/>
        </authorList>
    </citation>
    <scope>NUCLEOTIDE SEQUENCE [LARGE SCALE GENOMIC DNA]</scope>
    <source>
        <strain evidence="3">NBRC 101365</strain>
    </source>
</reference>
<evidence type="ECO:0000259" key="1">
    <source>
        <dbReference type="Pfam" id="PF01755"/>
    </source>
</evidence>
<name>A0ABQ6CCG0_9HYPH</name>
<dbReference type="InterPro" id="IPR002654">
    <property type="entry name" value="Glyco_trans_25"/>
</dbReference>